<keyword evidence="4" id="KW-0812">Transmembrane</keyword>
<feature type="transmembrane region" description="Helical" evidence="4">
    <location>
        <begin position="1434"/>
        <end position="1454"/>
    </location>
</feature>
<dbReference type="RefSeq" id="XP_001313858.1">
    <property type="nucleotide sequence ID" value="XM_001313857.1"/>
</dbReference>
<dbReference type="InterPro" id="IPR032675">
    <property type="entry name" value="LRR_dom_sf"/>
</dbReference>
<feature type="region of interest" description="Disordered" evidence="3">
    <location>
        <begin position="1842"/>
        <end position="1867"/>
    </location>
</feature>
<protein>
    <submittedName>
        <fullName evidence="5">Leucine Rich Repeat family protein</fullName>
    </submittedName>
</protein>
<dbReference type="PROSITE" id="PS51450">
    <property type="entry name" value="LRR"/>
    <property type="match status" value="7"/>
</dbReference>
<feature type="transmembrane region" description="Helical" evidence="4">
    <location>
        <begin position="1787"/>
        <end position="1809"/>
    </location>
</feature>
<name>A2F2G3_TRIV3</name>
<dbReference type="GO" id="GO:0005634">
    <property type="term" value="C:nucleus"/>
    <property type="evidence" value="ECO:0000318"/>
    <property type="project" value="GO_Central"/>
</dbReference>
<keyword evidence="2" id="KW-0677">Repeat</keyword>
<dbReference type="EMBL" id="DS113585">
    <property type="protein sequence ID" value="EAY00929.1"/>
    <property type="molecule type" value="Genomic_DNA"/>
</dbReference>
<evidence type="ECO:0000256" key="1">
    <source>
        <dbReference type="ARBA" id="ARBA00022614"/>
    </source>
</evidence>
<keyword evidence="1" id="KW-0433">Leucine-rich repeat</keyword>
<dbReference type="InParanoid" id="A2F2G3"/>
<dbReference type="Gene3D" id="3.80.10.10">
    <property type="entry name" value="Ribonuclease Inhibitor"/>
    <property type="match status" value="8"/>
</dbReference>
<dbReference type="Proteomes" id="UP000001542">
    <property type="component" value="Unassembled WGS sequence"/>
</dbReference>
<dbReference type="OMA" id="ICKREEW"/>
<proteinExistence type="predicted"/>
<feature type="region of interest" description="Disordered" evidence="3">
    <location>
        <begin position="1923"/>
        <end position="1967"/>
    </location>
</feature>
<feature type="transmembrane region" description="Helical" evidence="4">
    <location>
        <begin position="1598"/>
        <end position="1621"/>
    </location>
</feature>
<evidence type="ECO:0000313" key="6">
    <source>
        <dbReference type="Proteomes" id="UP000001542"/>
    </source>
</evidence>
<evidence type="ECO:0000256" key="4">
    <source>
        <dbReference type="SAM" id="Phobius"/>
    </source>
</evidence>
<dbReference type="OrthoDB" id="266138at2759"/>
<dbReference type="eggNOG" id="KOG0619">
    <property type="taxonomic scope" value="Eukaryota"/>
</dbReference>
<feature type="compositionally biased region" description="Acidic residues" evidence="3">
    <location>
        <begin position="1842"/>
        <end position="1861"/>
    </location>
</feature>
<dbReference type="STRING" id="5722.A2F2G3"/>
<sequence length="1967" mass="226440">MTSLTSVVGETTGNLLVVNRDKYDFIEEQKFEFPDNSKFVQLSTSTAQLHFSDEYPFSFENMFPMQHTLLLDASELPLPDVDNDVQNTIVETQFIQGTTPEIENPENFERQRAYFQENGKMQIPISFLTNPDDSIPETLDDDQIISQFVEIDTCRKPETIYMLNFENAIIKGVVQSRFFERIQKFTKIEILSLNKTGINQLPDITFPKLRIVTVTDNKIQQSETLLRFAQRHESLAILDYRRNPISSDENTRNELTATCVNLSFLNGHSISIRDHILAMRSFNNIANIEKIQFLYLMKQIPEIKYLEQWDPMMICHLSLPSCGLKSVLLHDFKNLQSLNLADNDLTTLTDSGIVNCQLLISCDFTKNKFQEFADIEPLKLCMNLLHVTFADNPIKNYRSQLIYKCRRLKGTSAMNGLASIDGIPATLHELIDSMAKAHPLHFSSQRSNLVMQGTIDKVIGNRQIESDPNIYQKLTSFSAPNKNLYYFDVSKFTNLTHLILRGNSFEKINGLSNCKKLRLLDISHNENLKINLMEDDIRQLKDLQFLMVAIDCWDDKLKSVISFEELYEKTNKKNSIRNPLFRKQIISMFVKELPHLSSIDRARITVPERMKAIKDIGLTNMQREVYRIHVALLQASCPAKWLSLNPSEVLPGCQYKQADIIKLHRLTNCGLKTNEFLTFENFTNLVEIDLSHNKITNITTLGFDKLIKLKMIDLSYNQIEERPEIVGAYIDRIQNLEYISLRNNPFINKESKVTLLLQSIKRLTKINDSLRVVDTEIIPPKIVKTFKINSTELGVYMFQLAIKIRIPFGFDKVMVSELDLSNCGLDYVDITQFPNLKRLVLKNNNIKNIKDMLGFHGNDKLEILDVRNNKFDDLAFLVGLLTFLPSLINFGCSGNPCCTKNYRQIIIKHFPSLTKSDSKLIAIDDQLLLPLEIKDSQKSDKIPDFNQFCLDLVLNRNKTHDEVLDLRSANLSGPLDFRNYPKLKYLNLSDNRLTTESITNGGLDLCNDLEYLDISKNKIDHNTICPYLGTLHNLKYLKVDDNPICQKKGDWKEFLLFYEKIADVRNNLQTVNDHYLTIDDKVEIIKHQTSNEEIAESFRTEYLLYNQSEKWQNSKSIYISNLKLMNFSIIQCCTNLTTLNISKNRIRHLSKQGLQKLKNLRDLDISENEIDSIEEIREELSILPNLERLFMRLSTANKSDTKDPLLYVDYICAVLRGLADIDYCGNPFPLKSKDLNALKDLQQITQWYNPNHIHDIDLSNKNIDSQKFASLLSPLSILSPKSITFKGNPCTEIDKYRYMLILNVPDLQTIDGNIVTIDQRMNADKNIRKTAGSSAAEDIIIDGALVAAEYLDKDDRNQTIDTIKTTAEYAVKYGTMMMKWEIFITFQQVLSLIISLIGYVVWPEIFKYFWWLSWIFTIDLSFLKYLLDIKIPDWYQYISYFLYIFIPILVYSLYHFQPNRDYWHTLFTKRYKMFRLYVLWLFICLLLFSAGLSFLMDINTSIQHSKVTNNQCAWMTVLSVLSVIICIFVGYLGHHYHKNSDSPVMWFRAMKFKKRFALFILTVLYFPVCKSFVDTFTCTDNHSKAFSDLVCFKSISDLTIVTIVSFIFGLVYAIGFPIFFIQLIRKGVHEIDLNYRIDVRLKQLEEKKKEVKKLKKEGKDTFLDEISLKKSEKDIETSYATAAMEYENAASYLYNAYKRKNRFSKVFSMIEKLVYLLISSFVPTAVIKAIASTAVMSGMAGLQVILLPFVALSENVAEIVAKSSNLAILIVGDCITFNLVKSGSVLSAVLGIVLILIVIIVIIVTLYYLCKAHCKCCHCVCCCADEEVDSDDILLYDMANKEEEEEEEEIIEEKEKEDEEVKAEQNSMNVESFKSSVLSVLSSINQGTKAYRGIKINPLLSRAALNTELVSVESQYRTRSIISHFNPDDEEYSENKESTSSSSNRREPPDSRFGKSLKARIASATEE</sequence>
<reference evidence="5" key="2">
    <citation type="journal article" date="2007" name="Science">
        <title>Draft genome sequence of the sexually transmitted pathogen Trichomonas vaginalis.</title>
        <authorList>
            <person name="Carlton J.M."/>
            <person name="Hirt R.P."/>
            <person name="Silva J.C."/>
            <person name="Delcher A.L."/>
            <person name="Schatz M."/>
            <person name="Zhao Q."/>
            <person name="Wortman J.R."/>
            <person name="Bidwell S.L."/>
            <person name="Alsmark U.C.M."/>
            <person name="Besteiro S."/>
            <person name="Sicheritz-Ponten T."/>
            <person name="Noel C.J."/>
            <person name="Dacks J.B."/>
            <person name="Foster P.G."/>
            <person name="Simillion C."/>
            <person name="Van de Peer Y."/>
            <person name="Miranda-Saavedra D."/>
            <person name="Barton G.J."/>
            <person name="Westrop G.D."/>
            <person name="Mueller S."/>
            <person name="Dessi D."/>
            <person name="Fiori P.L."/>
            <person name="Ren Q."/>
            <person name="Paulsen I."/>
            <person name="Zhang H."/>
            <person name="Bastida-Corcuera F.D."/>
            <person name="Simoes-Barbosa A."/>
            <person name="Brown M.T."/>
            <person name="Hayes R.D."/>
            <person name="Mukherjee M."/>
            <person name="Okumura C.Y."/>
            <person name="Schneider R."/>
            <person name="Smith A.J."/>
            <person name="Vanacova S."/>
            <person name="Villalvazo M."/>
            <person name="Haas B.J."/>
            <person name="Pertea M."/>
            <person name="Feldblyum T.V."/>
            <person name="Utterback T.R."/>
            <person name="Shu C.L."/>
            <person name="Osoegawa K."/>
            <person name="de Jong P.J."/>
            <person name="Hrdy I."/>
            <person name="Horvathova L."/>
            <person name="Zubacova Z."/>
            <person name="Dolezal P."/>
            <person name="Malik S.B."/>
            <person name="Logsdon J.M. Jr."/>
            <person name="Henze K."/>
            <person name="Gupta A."/>
            <person name="Wang C.C."/>
            <person name="Dunne R.L."/>
            <person name="Upcroft J.A."/>
            <person name="Upcroft P."/>
            <person name="White O."/>
            <person name="Salzberg S.L."/>
            <person name="Tang P."/>
            <person name="Chiu C.-H."/>
            <person name="Lee Y.-S."/>
            <person name="Embley T.M."/>
            <person name="Coombs G.H."/>
            <person name="Mottram J.C."/>
            <person name="Tachezy J."/>
            <person name="Fraser-Liggett C.M."/>
            <person name="Johnson P.J."/>
        </authorList>
    </citation>
    <scope>NUCLEOTIDE SEQUENCE [LARGE SCALE GENOMIC DNA]</scope>
    <source>
        <strain evidence="5">G3</strain>
    </source>
</reference>
<dbReference type="VEuPathDB" id="TrichDB:TVAGG3_0253270"/>
<feature type="transmembrane region" description="Helical" evidence="4">
    <location>
        <begin position="1382"/>
        <end position="1402"/>
    </location>
</feature>
<keyword evidence="4" id="KW-0472">Membrane</keyword>
<dbReference type="SMART" id="SM00365">
    <property type="entry name" value="LRR_SD22"/>
    <property type="match status" value="7"/>
</dbReference>
<feature type="transmembrane region" description="Helical" evidence="4">
    <location>
        <begin position="1474"/>
        <end position="1494"/>
    </location>
</feature>
<dbReference type="InterPro" id="IPR001611">
    <property type="entry name" value="Leu-rich_rpt"/>
</dbReference>
<evidence type="ECO:0000313" key="5">
    <source>
        <dbReference type="EMBL" id="EAY00929.1"/>
    </source>
</evidence>
<evidence type="ECO:0000256" key="3">
    <source>
        <dbReference type="SAM" id="MobiDB-lite"/>
    </source>
</evidence>
<dbReference type="SMART" id="SM00369">
    <property type="entry name" value="LRR_TYP"/>
    <property type="match status" value="9"/>
</dbReference>
<organism evidence="5 6">
    <name type="scientific">Trichomonas vaginalis (strain ATCC PRA-98 / G3)</name>
    <dbReference type="NCBI Taxonomy" id="412133"/>
    <lineage>
        <taxon>Eukaryota</taxon>
        <taxon>Metamonada</taxon>
        <taxon>Parabasalia</taxon>
        <taxon>Trichomonadida</taxon>
        <taxon>Trichomonadidae</taxon>
        <taxon>Trichomonas</taxon>
    </lineage>
</organism>
<dbReference type="Pfam" id="PF13855">
    <property type="entry name" value="LRR_8"/>
    <property type="match status" value="2"/>
</dbReference>
<feature type="transmembrane region" description="Helical" evidence="4">
    <location>
        <begin position="1713"/>
        <end position="1739"/>
    </location>
</feature>
<feature type="transmembrane region" description="Helical" evidence="4">
    <location>
        <begin position="1409"/>
        <end position="1427"/>
    </location>
</feature>
<feature type="compositionally biased region" description="Basic and acidic residues" evidence="3">
    <location>
        <begin position="1944"/>
        <end position="1953"/>
    </location>
</feature>
<keyword evidence="4" id="KW-1133">Transmembrane helix</keyword>
<keyword evidence="6" id="KW-1185">Reference proteome</keyword>
<dbReference type="VEuPathDB" id="TrichDB:TVAG_168600"/>
<dbReference type="SUPFAM" id="SSF52058">
    <property type="entry name" value="L domain-like"/>
    <property type="match status" value="3"/>
</dbReference>
<dbReference type="PANTHER" id="PTHR15454">
    <property type="entry name" value="NISCHARIN RELATED"/>
    <property type="match status" value="1"/>
</dbReference>
<feature type="transmembrane region" description="Helical" evidence="4">
    <location>
        <begin position="1555"/>
        <end position="1573"/>
    </location>
</feature>
<dbReference type="InterPro" id="IPR003591">
    <property type="entry name" value="Leu-rich_rpt_typical-subtyp"/>
</dbReference>
<dbReference type="KEGG" id="tva:4758752"/>
<feature type="transmembrane region" description="Helical" evidence="4">
    <location>
        <begin position="1514"/>
        <end position="1534"/>
    </location>
</feature>
<accession>A2F2G3</accession>
<reference evidence="5" key="1">
    <citation type="submission" date="2006-10" db="EMBL/GenBank/DDBJ databases">
        <authorList>
            <person name="Amadeo P."/>
            <person name="Zhao Q."/>
            <person name="Wortman J."/>
            <person name="Fraser-Liggett C."/>
            <person name="Carlton J."/>
        </authorList>
    </citation>
    <scope>NUCLEOTIDE SEQUENCE</scope>
    <source>
        <strain evidence="5">G3</strain>
    </source>
</reference>
<dbReference type="GO" id="GO:0042393">
    <property type="term" value="F:histone binding"/>
    <property type="evidence" value="ECO:0000318"/>
    <property type="project" value="GO_Central"/>
</dbReference>
<gene>
    <name evidence="5" type="ORF">TVAG_168600</name>
</gene>
<evidence type="ECO:0000256" key="2">
    <source>
        <dbReference type="ARBA" id="ARBA00022737"/>
    </source>
</evidence>